<evidence type="ECO:0000256" key="1">
    <source>
        <dbReference type="SAM" id="MobiDB-lite"/>
    </source>
</evidence>
<dbReference type="EMBL" id="BAEN01000076">
    <property type="protein sequence ID" value="GAC16851.1"/>
    <property type="molecule type" value="Genomic_DNA"/>
</dbReference>
<evidence type="ECO:0000313" key="2">
    <source>
        <dbReference type="EMBL" id="GAC16851.1"/>
    </source>
</evidence>
<name>K6XYZ2_9ALTE</name>
<dbReference type="AlphaFoldDB" id="K6XYZ2"/>
<comment type="caution">
    <text evidence="2">The sequence shown here is derived from an EMBL/GenBank/DDBJ whole genome shotgun (WGS) entry which is preliminary data.</text>
</comment>
<protein>
    <recommendedName>
        <fullName evidence="4">Serum response factor-binding protein</fullName>
    </recommendedName>
</protein>
<dbReference type="STRING" id="1127673.GLIP_4240"/>
<organism evidence="2 3">
    <name type="scientific">Aliiglaciecola lipolytica E3</name>
    <dbReference type="NCBI Taxonomy" id="1127673"/>
    <lineage>
        <taxon>Bacteria</taxon>
        <taxon>Pseudomonadati</taxon>
        <taxon>Pseudomonadota</taxon>
        <taxon>Gammaproteobacteria</taxon>
        <taxon>Alteromonadales</taxon>
        <taxon>Alteromonadaceae</taxon>
        <taxon>Aliiglaciecola</taxon>
    </lineage>
</organism>
<dbReference type="Proteomes" id="UP000006334">
    <property type="component" value="Unassembled WGS sequence"/>
</dbReference>
<feature type="region of interest" description="Disordered" evidence="1">
    <location>
        <begin position="1"/>
        <end position="36"/>
    </location>
</feature>
<feature type="compositionally biased region" description="Polar residues" evidence="1">
    <location>
        <begin position="1"/>
        <end position="15"/>
    </location>
</feature>
<dbReference type="OrthoDB" id="6334444at2"/>
<sequence length="54" mass="5971">MLNNDLLQVTNTPNQAAKPAENGSDQNDDGCRNKEKFEDSLEQALKAFSTSKDE</sequence>
<reference evidence="2 3" key="1">
    <citation type="journal article" date="2017" name="Antonie Van Leeuwenhoek">
        <title>Rhizobium rhizosphaerae sp. nov., a novel species isolated from rice rhizosphere.</title>
        <authorList>
            <person name="Zhao J.J."/>
            <person name="Zhang J."/>
            <person name="Zhang R.J."/>
            <person name="Zhang C.W."/>
            <person name="Yin H.Q."/>
            <person name="Zhang X.X."/>
        </authorList>
    </citation>
    <scope>NUCLEOTIDE SEQUENCE [LARGE SCALE GENOMIC DNA]</scope>
    <source>
        <strain evidence="2 3">E3</strain>
    </source>
</reference>
<evidence type="ECO:0008006" key="4">
    <source>
        <dbReference type="Google" id="ProtNLM"/>
    </source>
</evidence>
<gene>
    <name evidence="2" type="ORF">GLIP_4240</name>
</gene>
<keyword evidence="3" id="KW-1185">Reference proteome</keyword>
<proteinExistence type="predicted"/>
<accession>K6XYZ2</accession>
<evidence type="ECO:0000313" key="3">
    <source>
        <dbReference type="Proteomes" id="UP000006334"/>
    </source>
</evidence>